<comment type="caution">
    <text evidence="1">The sequence shown here is derived from an EMBL/GenBank/DDBJ whole genome shotgun (WGS) entry which is preliminary data.</text>
</comment>
<reference evidence="1 2" key="1">
    <citation type="submission" date="2015-09" db="EMBL/GenBank/DDBJ databases">
        <title>Draft genome sequence of Alicyclobacillus ferrooxydans DSM 22381.</title>
        <authorList>
            <person name="Hemp J."/>
        </authorList>
    </citation>
    <scope>NUCLEOTIDE SEQUENCE [LARGE SCALE GENOMIC DNA]</scope>
    <source>
        <strain evidence="1 2">TC-34</strain>
    </source>
</reference>
<evidence type="ECO:0000313" key="2">
    <source>
        <dbReference type="Proteomes" id="UP000050482"/>
    </source>
</evidence>
<dbReference type="STRING" id="471514.AN477_02375"/>
<protein>
    <submittedName>
        <fullName evidence="1">Uncharacterized protein</fullName>
    </submittedName>
</protein>
<dbReference type="EMBL" id="LJCO01000011">
    <property type="protein sequence ID" value="KPV45263.1"/>
    <property type="molecule type" value="Genomic_DNA"/>
</dbReference>
<accession>A0A0P9CZU9</accession>
<dbReference type="PATRIC" id="fig|471514.4.peg.2815"/>
<gene>
    <name evidence="1" type="ORF">AN477_02375</name>
</gene>
<dbReference type="RefSeq" id="WP_054967593.1">
    <property type="nucleotide sequence ID" value="NZ_LJCO01000011.1"/>
</dbReference>
<dbReference type="Proteomes" id="UP000050482">
    <property type="component" value="Unassembled WGS sequence"/>
</dbReference>
<keyword evidence="2" id="KW-1185">Reference proteome</keyword>
<dbReference type="OrthoDB" id="2990189at2"/>
<name>A0A0P9CZU9_9BACL</name>
<evidence type="ECO:0000313" key="1">
    <source>
        <dbReference type="EMBL" id="KPV45263.1"/>
    </source>
</evidence>
<proteinExistence type="predicted"/>
<organism evidence="1 2">
    <name type="scientific">Alicyclobacillus ferrooxydans</name>
    <dbReference type="NCBI Taxonomy" id="471514"/>
    <lineage>
        <taxon>Bacteria</taxon>
        <taxon>Bacillati</taxon>
        <taxon>Bacillota</taxon>
        <taxon>Bacilli</taxon>
        <taxon>Bacillales</taxon>
        <taxon>Alicyclobacillaceae</taxon>
        <taxon>Alicyclobacillus</taxon>
    </lineage>
</organism>
<dbReference type="AlphaFoldDB" id="A0A0P9CZU9"/>
<sequence length="175" mass="19420">MQVVPSAVGQSDGVIVFWDDNPEIGVAWPRPVQVVDSIEWGIGSVNEEECLVLYMFVDGQSLELYMLPELPTNATQVLDVVKLVCDWDPNMVKVRYGESPGDKTHEVLFLLPKSEDAGVVAKLRELHMRTLHQGDKGSRRDTAGHIGDGPAVTAESSLMLRLDSYLKESIRDVEE</sequence>